<dbReference type="AlphaFoldDB" id="A0AAE1BFX7"/>
<comment type="caution">
    <text evidence="2">The sequence shown here is derived from an EMBL/GenBank/DDBJ whole genome shotgun (WGS) entry which is preliminary data.</text>
</comment>
<evidence type="ECO:0000313" key="3">
    <source>
        <dbReference type="Proteomes" id="UP001286313"/>
    </source>
</evidence>
<dbReference type="EMBL" id="JAWQEG010008686">
    <property type="protein sequence ID" value="KAK3849830.1"/>
    <property type="molecule type" value="Genomic_DNA"/>
</dbReference>
<protein>
    <submittedName>
        <fullName evidence="2">Uncharacterized protein</fullName>
    </submittedName>
</protein>
<gene>
    <name evidence="2" type="ORF">Pcinc_043438</name>
</gene>
<accession>A0AAE1BFX7</accession>
<feature type="compositionally biased region" description="Basic and acidic residues" evidence="1">
    <location>
        <begin position="1"/>
        <end position="37"/>
    </location>
</feature>
<feature type="region of interest" description="Disordered" evidence="1">
    <location>
        <begin position="1"/>
        <end position="99"/>
    </location>
</feature>
<organism evidence="2 3">
    <name type="scientific">Petrolisthes cinctipes</name>
    <name type="common">Flat porcelain crab</name>
    <dbReference type="NCBI Taxonomy" id="88211"/>
    <lineage>
        <taxon>Eukaryota</taxon>
        <taxon>Metazoa</taxon>
        <taxon>Ecdysozoa</taxon>
        <taxon>Arthropoda</taxon>
        <taxon>Crustacea</taxon>
        <taxon>Multicrustacea</taxon>
        <taxon>Malacostraca</taxon>
        <taxon>Eumalacostraca</taxon>
        <taxon>Eucarida</taxon>
        <taxon>Decapoda</taxon>
        <taxon>Pleocyemata</taxon>
        <taxon>Anomura</taxon>
        <taxon>Galatheoidea</taxon>
        <taxon>Porcellanidae</taxon>
        <taxon>Petrolisthes</taxon>
    </lineage>
</organism>
<name>A0AAE1BFX7_PETCI</name>
<keyword evidence="3" id="KW-1185">Reference proteome</keyword>
<proteinExistence type="predicted"/>
<sequence>MIGRKEGKEEGRVKMIGWKEGKEDGRVRVEGNDRTEGGEGGGESESGRRRGESESVKEDGRVRMEGIGKGWVEGDLDGWSREMEGQRSIGRGKRGGEYG</sequence>
<evidence type="ECO:0000313" key="2">
    <source>
        <dbReference type="EMBL" id="KAK3849830.1"/>
    </source>
</evidence>
<evidence type="ECO:0000256" key="1">
    <source>
        <dbReference type="SAM" id="MobiDB-lite"/>
    </source>
</evidence>
<feature type="compositionally biased region" description="Basic and acidic residues" evidence="1">
    <location>
        <begin position="45"/>
        <end position="66"/>
    </location>
</feature>
<reference evidence="2" key="1">
    <citation type="submission" date="2023-10" db="EMBL/GenBank/DDBJ databases">
        <title>Genome assemblies of two species of porcelain crab, Petrolisthes cinctipes and Petrolisthes manimaculis (Anomura: Porcellanidae).</title>
        <authorList>
            <person name="Angst P."/>
        </authorList>
    </citation>
    <scope>NUCLEOTIDE SEQUENCE</scope>
    <source>
        <strain evidence="2">PB745_01</strain>
        <tissue evidence="2">Gill</tissue>
    </source>
</reference>
<dbReference type="Proteomes" id="UP001286313">
    <property type="component" value="Unassembled WGS sequence"/>
</dbReference>